<sequence>MEIEKERTTKGKKEEGGKVWLLIHNLHVTYTASAALRRYKQNDWDISPTIFPIVNNAKEGVLVPVLDAVEMESLAVLPYTYEFNIIPFEVRDPKEAYDRIQQYLEKLKKND</sequence>
<reference evidence="1" key="1">
    <citation type="submission" date="2022-11" db="EMBL/GenBank/DDBJ databases">
        <title>Centuries of genome instability and evolution in soft-shell clam transmissible cancer (bioRxiv).</title>
        <authorList>
            <person name="Hart S.F.M."/>
            <person name="Yonemitsu M.A."/>
            <person name="Giersch R.M."/>
            <person name="Beal B.F."/>
            <person name="Arriagada G."/>
            <person name="Davis B.W."/>
            <person name="Ostrander E.A."/>
            <person name="Goff S.P."/>
            <person name="Metzger M.J."/>
        </authorList>
    </citation>
    <scope>NUCLEOTIDE SEQUENCE</scope>
    <source>
        <strain evidence="1">MELC-2E11</strain>
        <tissue evidence="1">Siphon/mantle</tissue>
    </source>
</reference>
<keyword evidence="2" id="KW-1185">Reference proteome</keyword>
<protein>
    <submittedName>
        <fullName evidence="1">Uncharacterized protein</fullName>
    </submittedName>
</protein>
<dbReference type="Proteomes" id="UP001164746">
    <property type="component" value="Chromosome 8"/>
</dbReference>
<organism evidence="1 2">
    <name type="scientific">Mya arenaria</name>
    <name type="common">Soft-shell clam</name>
    <dbReference type="NCBI Taxonomy" id="6604"/>
    <lineage>
        <taxon>Eukaryota</taxon>
        <taxon>Metazoa</taxon>
        <taxon>Spiralia</taxon>
        <taxon>Lophotrochozoa</taxon>
        <taxon>Mollusca</taxon>
        <taxon>Bivalvia</taxon>
        <taxon>Autobranchia</taxon>
        <taxon>Heteroconchia</taxon>
        <taxon>Euheterodonta</taxon>
        <taxon>Imparidentia</taxon>
        <taxon>Neoheterodontei</taxon>
        <taxon>Myida</taxon>
        <taxon>Myoidea</taxon>
        <taxon>Myidae</taxon>
        <taxon>Mya</taxon>
    </lineage>
</organism>
<name>A0ABY7EX61_MYAAR</name>
<dbReference type="EMBL" id="CP111019">
    <property type="protein sequence ID" value="WAR13296.1"/>
    <property type="molecule type" value="Genomic_DNA"/>
</dbReference>
<accession>A0ABY7EX61</accession>
<evidence type="ECO:0000313" key="1">
    <source>
        <dbReference type="EMBL" id="WAR13296.1"/>
    </source>
</evidence>
<proteinExistence type="predicted"/>
<evidence type="ECO:0000313" key="2">
    <source>
        <dbReference type="Proteomes" id="UP001164746"/>
    </source>
</evidence>
<gene>
    <name evidence="1" type="ORF">MAR_027476</name>
</gene>